<dbReference type="KEGG" id="ade:Adeh_3261"/>
<keyword evidence="1" id="KW-0812">Transmembrane</keyword>
<evidence type="ECO:0000313" key="2">
    <source>
        <dbReference type="EMBL" id="ABC83029.1"/>
    </source>
</evidence>
<evidence type="ECO:0000256" key="1">
    <source>
        <dbReference type="SAM" id="Phobius"/>
    </source>
</evidence>
<keyword evidence="1" id="KW-1133">Transmembrane helix</keyword>
<keyword evidence="1" id="KW-0472">Membrane</keyword>
<organism evidence="2 3">
    <name type="scientific">Anaeromyxobacter dehalogenans (strain 2CP-C)</name>
    <dbReference type="NCBI Taxonomy" id="290397"/>
    <lineage>
        <taxon>Bacteria</taxon>
        <taxon>Pseudomonadati</taxon>
        <taxon>Myxococcota</taxon>
        <taxon>Myxococcia</taxon>
        <taxon>Myxococcales</taxon>
        <taxon>Cystobacterineae</taxon>
        <taxon>Anaeromyxobacteraceae</taxon>
        <taxon>Anaeromyxobacter</taxon>
    </lineage>
</organism>
<accession>Q2IEM0</accession>
<sequence length="384" mass="42144">MVDYRAAELLRATKEGSALIARIAWMSVLYVALVIPMYVSADEALVEASASAEPESTPSGKVVVEELQRRVSTGAIDAALDLLSETAPSEERDAGMAILVASPAYQSRYRKQQELQRRALEAARAGKIDIARALFGAASVIRTASALDEQGLTDAIASLEVPDLTPPPGATSSQMTLNKFAPRWANVMAGREDLDFELAEYAKSIAREKLCGSYLDPFERADCAKYQQVLRKAINEGFRRRVLVGRPRVFGEYTIEAAKWKMSVPLNGFGDQMFGIGSPFQLETPKVCRMFCGGTMLCQERERVERFTIAMPASEARGVVKTYPDRFTATVAAEIVREGAHRLTSCGSNFEAPTASLRPFYVYRIIGVRVTDGAEQVWATGIYK</sequence>
<protein>
    <submittedName>
        <fullName evidence="2">Uncharacterized protein</fullName>
    </submittedName>
</protein>
<gene>
    <name evidence="2" type="ordered locus">Adeh_3261</name>
</gene>
<dbReference type="STRING" id="290397.Adeh_3261"/>
<proteinExistence type="predicted"/>
<feature type="transmembrane region" description="Helical" evidence="1">
    <location>
        <begin position="20"/>
        <end position="39"/>
    </location>
</feature>
<dbReference type="AlphaFoldDB" id="Q2IEM0"/>
<dbReference type="Proteomes" id="UP000001935">
    <property type="component" value="Chromosome"/>
</dbReference>
<dbReference type="EMBL" id="CP000251">
    <property type="protein sequence ID" value="ABC83029.1"/>
    <property type="molecule type" value="Genomic_DNA"/>
</dbReference>
<evidence type="ECO:0000313" key="3">
    <source>
        <dbReference type="Proteomes" id="UP000001935"/>
    </source>
</evidence>
<dbReference type="HOGENOM" id="CLU_718949_0_0_7"/>
<reference evidence="2" key="1">
    <citation type="submission" date="2006-01" db="EMBL/GenBank/DDBJ databases">
        <title>Complete sequence of Anaeromyxobacter dehalogenans 2CP-C.</title>
        <authorList>
            <consortium name="US DOE Joint Genome Institute"/>
            <person name="Copeland A."/>
            <person name="Lucas S."/>
            <person name="Lapidus A."/>
            <person name="Barry K."/>
            <person name="Detter J.C."/>
            <person name="Glavina T."/>
            <person name="Hammon N."/>
            <person name="Israni S."/>
            <person name="Pitluck S."/>
            <person name="Brettin T."/>
            <person name="Bruce D."/>
            <person name="Han C."/>
            <person name="Tapia R."/>
            <person name="Gilna P."/>
            <person name="Kiss H."/>
            <person name="Schmutz J."/>
            <person name="Larimer F."/>
            <person name="Land M."/>
            <person name="Kyrpides N."/>
            <person name="Anderson I."/>
            <person name="Sanford R.A."/>
            <person name="Ritalahti K.M."/>
            <person name="Thomas H.S."/>
            <person name="Kirby J.R."/>
            <person name="Zhulin I.B."/>
            <person name="Loeffler F.E."/>
            <person name="Richardson P."/>
        </authorList>
    </citation>
    <scope>NUCLEOTIDE SEQUENCE</scope>
    <source>
        <strain evidence="2">2CP-C</strain>
    </source>
</reference>
<name>Q2IEM0_ANADE</name>